<dbReference type="InterPro" id="IPR025238">
    <property type="entry name" value="DUF4184"/>
</dbReference>
<keyword evidence="1" id="KW-1133">Transmembrane helix</keyword>
<evidence type="ECO:0000256" key="1">
    <source>
        <dbReference type="SAM" id="Phobius"/>
    </source>
</evidence>
<evidence type="ECO:0000313" key="3">
    <source>
        <dbReference type="Proteomes" id="UP000464214"/>
    </source>
</evidence>
<keyword evidence="1" id="KW-0472">Membrane</keyword>
<evidence type="ECO:0000313" key="2">
    <source>
        <dbReference type="EMBL" id="QHL87155.1"/>
    </source>
</evidence>
<feature type="transmembrane region" description="Helical" evidence="1">
    <location>
        <begin position="190"/>
        <end position="212"/>
    </location>
</feature>
<dbReference type="KEGG" id="nib:GU926_06810"/>
<reference evidence="2 3" key="1">
    <citation type="submission" date="2020-01" db="EMBL/GenBank/DDBJ databases">
        <authorList>
            <person name="Kim M."/>
        </authorList>
    </citation>
    <scope>NUCLEOTIDE SEQUENCE [LARGE SCALE GENOMIC DNA]</scope>
    <source>
        <strain evidence="2 3">BT10</strain>
    </source>
</reference>
<dbReference type="Pfam" id="PF13803">
    <property type="entry name" value="DUF4184"/>
    <property type="match status" value="1"/>
</dbReference>
<name>A0A6P1NYP0_9BACT</name>
<sequence length="245" mass="28358">MPFTFAHPAILLPWRNWSGRWVSWTGLILGSMSPDFEYFLRMRVESNYSHTLSGLLWFNLPLPFILAVLFHILIRNPTIDHLPHGLGERLNSYKDFQFVHYLKKHWHIFALSVVMGSFSHLAWDAFTHQQGFFVERLPVLQYHFSFRGFHFPVYKVLQHLSTVVGFVCIGYFTWKMPTKPVEPSFRKFRFWVSIAVLMTAILVIRLLTGLALEQTGHWIATGISGGCIALLVTCLFAKDKPSQST</sequence>
<accession>A0A6P1NYP0</accession>
<keyword evidence="1" id="KW-0812">Transmembrane</keyword>
<dbReference type="EMBL" id="CP047897">
    <property type="protein sequence ID" value="QHL87155.1"/>
    <property type="molecule type" value="Genomic_DNA"/>
</dbReference>
<dbReference type="RefSeq" id="WP_160690281.1">
    <property type="nucleotide sequence ID" value="NZ_CP047897.1"/>
</dbReference>
<feature type="transmembrane region" description="Helical" evidence="1">
    <location>
        <begin position="218"/>
        <end position="237"/>
    </location>
</feature>
<protein>
    <submittedName>
        <fullName evidence="2">DUF4184 family protein</fullName>
    </submittedName>
</protein>
<feature type="transmembrane region" description="Helical" evidence="1">
    <location>
        <begin position="156"/>
        <end position="174"/>
    </location>
</feature>
<dbReference type="Proteomes" id="UP000464214">
    <property type="component" value="Chromosome"/>
</dbReference>
<gene>
    <name evidence="2" type="ORF">GU926_06810</name>
</gene>
<dbReference type="AlphaFoldDB" id="A0A6P1NYP0"/>
<proteinExistence type="predicted"/>
<keyword evidence="3" id="KW-1185">Reference proteome</keyword>
<organism evidence="2 3">
    <name type="scientific">Nibribacter ruber</name>
    <dbReference type="NCBI Taxonomy" id="2698458"/>
    <lineage>
        <taxon>Bacteria</taxon>
        <taxon>Pseudomonadati</taxon>
        <taxon>Bacteroidota</taxon>
        <taxon>Cytophagia</taxon>
        <taxon>Cytophagales</taxon>
        <taxon>Hymenobacteraceae</taxon>
        <taxon>Nibribacter</taxon>
    </lineage>
</organism>
<feature type="transmembrane region" description="Helical" evidence="1">
    <location>
        <begin position="52"/>
        <end position="74"/>
    </location>
</feature>